<dbReference type="PANTHER" id="PTHR24028">
    <property type="entry name" value="CADHERIN-87A"/>
    <property type="match status" value="1"/>
</dbReference>
<comment type="caution">
    <text evidence="12">The sequence shown here is derived from an EMBL/GenBank/DDBJ whole genome shotgun (WGS) entry which is preliminary data.</text>
</comment>
<dbReference type="PROSITE" id="PS50268">
    <property type="entry name" value="CADHERIN_2"/>
    <property type="match status" value="5"/>
</dbReference>
<dbReference type="Proteomes" id="UP001209878">
    <property type="component" value="Unassembled WGS sequence"/>
</dbReference>
<organism evidence="12 13">
    <name type="scientific">Ridgeia piscesae</name>
    <name type="common">Tubeworm</name>
    <dbReference type="NCBI Taxonomy" id="27915"/>
    <lineage>
        <taxon>Eukaryota</taxon>
        <taxon>Metazoa</taxon>
        <taxon>Spiralia</taxon>
        <taxon>Lophotrochozoa</taxon>
        <taxon>Annelida</taxon>
        <taxon>Polychaeta</taxon>
        <taxon>Sedentaria</taxon>
        <taxon>Canalipalpata</taxon>
        <taxon>Sabellida</taxon>
        <taxon>Siboglinidae</taxon>
        <taxon>Ridgeia</taxon>
    </lineage>
</organism>
<feature type="domain" description="Cadherin" evidence="11">
    <location>
        <begin position="373"/>
        <end position="471"/>
    </location>
</feature>
<feature type="domain" description="Cadherin" evidence="11">
    <location>
        <begin position="472"/>
        <end position="578"/>
    </location>
</feature>
<sequence length="621" mass="68785">MGLLNCWMSPVCGTGFKRKVSVRPNMMLSWTVVVLLAVMKPVFCEVPNPITVRTVDYYVEEEQPIGTVIATVRQDGAPPPYMTFSVQDVFSLSEEGLITVKRRLDREKRDEIKLVAISKSTSKHISIIIHITDINDNSPNFTHSVITENLLESTPENAKYPLGSISDPDLGINSTQRYEIAEGNVNNAFRLTLAVPNSGRQFLDLIINKKLDYETIRSYDLLIKAYDGGTPPNVGSMRVIVNVIDANDNQPIFNISRYYARVAENATAGSTVLQVFATDRDSGENGRIRYHIDRDRSDQHENFKINPISGSITVNKKLDYEEKQAYELIVVARDNGTQKLQTTAVVSVQILDVNDNKPVIDLKFLTDNGKGHISENAQPGDFVARISVSDPDVKRGIVGVNVTLSGGDGHFGLTTRDSIVYLVILSKSLDREHRSAYTLTVTAVDSGTPPLTARKTFTIYVTDTNDNPPRFAQPVYYADIQEIVPPGSSVIQLVAIDGDNGNNSMIRYTILADQSSHAEWFQIDNRTGLITTKARVDCETASEPHLIIMAIDAGTPPMSTNVTVIVRIRDVNDNQPVFHQSFYNVSVFENATVGSCIMKVRKHIGKCADLVLVSCSLRNDQ</sequence>
<keyword evidence="3" id="KW-0812">Transmembrane</keyword>
<dbReference type="InterPro" id="IPR015919">
    <property type="entry name" value="Cadherin-like_sf"/>
</dbReference>
<evidence type="ECO:0000256" key="5">
    <source>
        <dbReference type="ARBA" id="ARBA00022737"/>
    </source>
</evidence>
<evidence type="ECO:0000256" key="1">
    <source>
        <dbReference type="ARBA" id="ARBA00004251"/>
    </source>
</evidence>
<keyword evidence="13" id="KW-1185">Reference proteome</keyword>
<evidence type="ECO:0000256" key="10">
    <source>
        <dbReference type="PROSITE-ProRule" id="PRU00043"/>
    </source>
</evidence>
<evidence type="ECO:0000313" key="13">
    <source>
        <dbReference type="Proteomes" id="UP001209878"/>
    </source>
</evidence>
<keyword evidence="8" id="KW-0472">Membrane</keyword>
<dbReference type="PROSITE" id="PS00232">
    <property type="entry name" value="CADHERIN_1"/>
    <property type="match status" value="3"/>
</dbReference>
<evidence type="ECO:0000256" key="6">
    <source>
        <dbReference type="ARBA" id="ARBA00022837"/>
    </source>
</evidence>
<reference evidence="12" key="1">
    <citation type="journal article" date="2023" name="Mol. Biol. Evol.">
        <title>Third-Generation Sequencing Reveals the Adaptive Role of the Epigenome in Three Deep-Sea Polychaetes.</title>
        <authorList>
            <person name="Perez M."/>
            <person name="Aroh O."/>
            <person name="Sun Y."/>
            <person name="Lan Y."/>
            <person name="Juniper S.K."/>
            <person name="Young C.R."/>
            <person name="Angers B."/>
            <person name="Qian P.Y."/>
        </authorList>
    </citation>
    <scope>NUCLEOTIDE SEQUENCE</scope>
    <source>
        <strain evidence="12">R07B-5</strain>
    </source>
</reference>
<dbReference type="CDD" id="cd11304">
    <property type="entry name" value="Cadherin_repeat"/>
    <property type="match status" value="5"/>
</dbReference>
<proteinExistence type="predicted"/>
<evidence type="ECO:0000256" key="2">
    <source>
        <dbReference type="ARBA" id="ARBA00022475"/>
    </source>
</evidence>
<accession>A0AAD9KBT6</accession>
<name>A0AAD9KBT6_RIDPI</name>
<keyword evidence="7" id="KW-1133">Transmembrane helix</keyword>
<dbReference type="GO" id="GO:0005886">
    <property type="term" value="C:plasma membrane"/>
    <property type="evidence" value="ECO:0007669"/>
    <property type="project" value="UniProtKB-SubCell"/>
</dbReference>
<dbReference type="InterPro" id="IPR050174">
    <property type="entry name" value="Protocadherin/Cadherin-CA"/>
</dbReference>
<dbReference type="PANTHER" id="PTHR24028:SF328">
    <property type="entry name" value="CADHERIN-3"/>
    <property type="match status" value="1"/>
</dbReference>
<evidence type="ECO:0000259" key="11">
    <source>
        <dbReference type="PROSITE" id="PS50268"/>
    </source>
</evidence>
<feature type="domain" description="Cadherin" evidence="11">
    <location>
        <begin position="142"/>
        <end position="253"/>
    </location>
</feature>
<dbReference type="InterPro" id="IPR002126">
    <property type="entry name" value="Cadherin-like_dom"/>
</dbReference>
<gene>
    <name evidence="12" type="ORF">NP493_1230g01004</name>
</gene>
<evidence type="ECO:0000256" key="7">
    <source>
        <dbReference type="ARBA" id="ARBA00022989"/>
    </source>
</evidence>
<protein>
    <recommendedName>
        <fullName evidence="11">Cadherin domain-containing protein</fullName>
    </recommendedName>
</protein>
<dbReference type="AlphaFoldDB" id="A0AAD9KBT6"/>
<keyword evidence="5" id="KW-0677">Repeat</keyword>
<dbReference type="Pfam" id="PF00028">
    <property type="entry name" value="Cadherin"/>
    <property type="match status" value="4"/>
</dbReference>
<evidence type="ECO:0000256" key="3">
    <source>
        <dbReference type="ARBA" id="ARBA00022692"/>
    </source>
</evidence>
<dbReference type="FunFam" id="2.60.40.60:FF:000020">
    <property type="entry name" value="Dachsous cadherin-related 1b"/>
    <property type="match status" value="2"/>
</dbReference>
<dbReference type="InterPro" id="IPR020894">
    <property type="entry name" value="Cadherin_CS"/>
</dbReference>
<keyword evidence="9" id="KW-0325">Glycoprotein</keyword>
<feature type="domain" description="Cadherin" evidence="11">
    <location>
        <begin position="51"/>
        <end position="141"/>
    </location>
</feature>
<dbReference type="FunFam" id="2.60.40.60:FF:000007">
    <property type="entry name" value="Protocadherin alpha 2"/>
    <property type="match status" value="1"/>
</dbReference>
<evidence type="ECO:0000256" key="4">
    <source>
        <dbReference type="ARBA" id="ARBA00022729"/>
    </source>
</evidence>
<evidence type="ECO:0000313" key="12">
    <source>
        <dbReference type="EMBL" id="KAK2168466.1"/>
    </source>
</evidence>
<dbReference type="FunFam" id="2.60.40.60:FF:000102">
    <property type="entry name" value="Dachsous cadherin-related 1b"/>
    <property type="match status" value="1"/>
</dbReference>
<evidence type="ECO:0000256" key="8">
    <source>
        <dbReference type="ARBA" id="ARBA00023136"/>
    </source>
</evidence>
<keyword evidence="4" id="KW-0732">Signal</keyword>
<comment type="subcellular location">
    <subcellularLocation>
        <location evidence="1">Cell membrane</location>
        <topology evidence="1">Single-pass type I membrane protein</topology>
    </subcellularLocation>
</comment>
<dbReference type="EMBL" id="JAODUO010001228">
    <property type="protein sequence ID" value="KAK2168466.1"/>
    <property type="molecule type" value="Genomic_DNA"/>
</dbReference>
<dbReference type="Gene3D" id="2.60.40.60">
    <property type="entry name" value="Cadherins"/>
    <property type="match status" value="6"/>
</dbReference>
<evidence type="ECO:0000256" key="9">
    <source>
        <dbReference type="ARBA" id="ARBA00023180"/>
    </source>
</evidence>
<dbReference type="GO" id="GO:0007156">
    <property type="term" value="P:homophilic cell adhesion via plasma membrane adhesion molecules"/>
    <property type="evidence" value="ECO:0007669"/>
    <property type="project" value="InterPro"/>
</dbReference>
<keyword evidence="2" id="KW-1003">Cell membrane</keyword>
<dbReference type="SUPFAM" id="SSF49313">
    <property type="entry name" value="Cadherin-like"/>
    <property type="match status" value="5"/>
</dbReference>
<dbReference type="GO" id="GO:0005509">
    <property type="term" value="F:calcium ion binding"/>
    <property type="evidence" value="ECO:0007669"/>
    <property type="project" value="UniProtKB-UniRule"/>
</dbReference>
<feature type="domain" description="Cadherin" evidence="11">
    <location>
        <begin position="254"/>
        <end position="360"/>
    </location>
</feature>
<dbReference type="SMART" id="SM00112">
    <property type="entry name" value="CA"/>
    <property type="match status" value="5"/>
</dbReference>
<dbReference type="PRINTS" id="PR00205">
    <property type="entry name" value="CADHERIN"/>
</dbReference>
<keyword evidence="6 10" id="KW-0106">Calcium</keyword>